<evidence type="ECO:0008006" key="3">
    <source>
        <dbReference type="Google" id="ProtNLM"/>
    </source>
</evidence>
<dbReference type="Pfam" id="PF11745">
    <property type="entry name" value="DUF3304"/>
    <property type="match status" value="1"/>
</dbReference>
<dbReference type="HOGENOM" id="CLU_139013_0_0_4"/>
<dbReference type="InterPro" id="IPR021733">
    <property type="entry name" value="DUF3304"/>
</dbReference>
<accession>F2LGK5</accession>
<proteinExistence type="predicted"/>
<evidence type="ECO:0000313" key="1">
    <source>
        <dbReference type="EMBL" id="AEA58715.1"/>
    </source>
</evidence>
<dbReference type="RefSeq" id="WP_013696097.1">
    <property type="nucleotide sequence ID" value="NC_015381.1"/>
</dbReference>
<dbReference type="EMBL" id="CP002599">
    <property type="protein sequence ID" value="AEA58715.1"/>
    <property type="molecule type" value="Genomic_DNA"/>
</dbReference>
<dbReference type="AlphaFoldDB" id="F2LGK5"/>
<name>F2LGK5_BURGS</name>
<keyword evidence="2" id="KW-1185">Reference proteome</keyword>
<dbReference type="KEGG" id="bgd:bgla_1g00110"/>
<organism evidence="1 2">
    <name type="scientific">Burkholderia gladioli (strain BSR3)</name>
    <dbReference type="NCBI Taxonomy" id="999541"/>
    <lineage>
        <taxon>Bacteria</taxon>
        <taxon>Pseudomonadati</taxon>
        <taxon>Pseudomonadota</taxon>
        <taxon>Betaproteobacteria</taxon>
        <taxon>Burkholderiales</taxon>
        <taxon>Burkholderiaceae</taxon>
        <taxon>Burkholderia</taxon>
    </lineage>
</organism>
<reference evidence="1 2" key="1">
    <citation type="journal article" date="2011" name="J. Bacteriol.">
        <title>Complete genome sequence of Burkholderia gladioli BSR3.</title>
        <authorList>
            <person name="Seo Y.S."/>
            <person name="Lim J."/>
            <person name="Choi B.S."/>
            <person name="Kim H."/>
            <person name="Goo E."/>
            <person name="Lee B."/>
            <person name="Lim J.S."/>
            <person name="Choi I.Y."/>
            <person name="Moon J.S."/>
            <person name="Kim J."/>
            <person name="Hwang I."/>
        </authorList>
    </citation>
    <scope>NUCLEOTIDE SEQUENCE [LARGE SCALE GENOMIC DNA]</scope>
    <source>
        <strain evidence="1 2">BSR3</strain>
    </source>
</reference>
<dbReference type="eggNOG" id="ENOG5032B7J">
    <property type="taxonomic scope" value="Bacteria"/>
</dbReference>
<sequence length="192" mass="20788">MFFSRGKTINSRTIGNRQPNVTKALAGRAHTMTFTQFRRLVLTTGFSVFALAACASPDSASDDPSVGGSPALSMVPANHTDRYTVGIYVDKYWAGGVNPQAGGTKSTCCFPGMKDWSKPVIVTWVWGTEEDPATKAITMPRERHSVQVNFPAGGPHRDPDWHKSDAYLCVILRDLNTAELAFSPTGSGCMSK</sequence>
<evidence type="ECO:0000313" key="2">
    <source>
        <dbReference type="Proteomes" id="UP000008316"/>
    </source>
</evidence>
<dbReference type="STRING" id="999541.bgla_1g00110"/>
<gene>
    <name evidence="1" type="ordered locus">bgla_1g00110</name>
</gene>
<dbReference type="Proteomes" id="UP000008316">
    <property type="component" value="Chromosome 1"/>
</dbReference>
<protein>
    <recommendedName>
        <fullName evidence="3">DUF3304 domain-containing protein</fullName>
    </recommendedName>
</protein>